<evidence type="ECO:0000256" key="11">
    <source>
        <dbReference type="PIRSR" id="PIRSR602401-1"/>
    </source>
</evidence>
<dbReference type="InterPro" id="IPR036396">
    <property type="entry name" value="Cyt_P450_sf"/>
</dbReference>
<keyword evidence="6" id="KW-1133">Transmembrane helix</keyword>
<dbReference type="Pfam" id="PF00067">
    <property type="entry name" value="p450"/>
    <property type="match status" value="1"/>
</dbReference>
<dbReference type="SUPFAM" id="SSF48264">
    <property type="entry name" value="Cytochrome P450"/>
    <property type="match status" value="1"/>
</dbReference>
<dbReference type="EMBL" id="CAEKDK010000006">
    <property type="protein sequence ID" value="CAB4284172.1"/>
    <property type="molecule type" value="Genomic_DNA"/>
</dbReference>
<dbReference type="PANTHER" id="PTHR47947">
    <property type="entry name" value="CYTOCHROME P450 82C3-RELATED"/>
    <property type="match status" value="1"/>
</dbReference>
<dbReference type="GO" id="GO:0020037">
    <property type="term" value="F:heme binding"/>
    <property type="evidence" value="ECO:0007669"/>
    <property type="project" value="InterPro"/>
</dbReference>
<keyword evidence="7" id="KW-0560">Oxidoreductase</keyword>
<dbReference type="GO" id="GO:0016020">
    <property type="term" value="C:membrane"/>
    <property type="evidence" value="ECO:0007669"/>
    <property type="project" value="UniProtKB-SubCell"/>
</dbReference>
<comment type="cofactor">
    <cofactor evidence="11">
        <name>heme</name>
        <dbReference type="ChEBI" id="CHEBI:30413"/>
    </cofactor>
</comment>
<reference evidence="12 13" key="1">
    <citation type="submission" date="2020-05" db="EMBL/GenBank/DDBJ databases">
        <authorList>
            <person name="Campoy J."/>
            <person name="Schneeberger K."/>
            <person name="Spophaly S."/>
        </authorList>
    </citation>
    <scope>NUCLEOTIDE SEQUENCE [LARGE SCALE GENOMIC DNA]</scope>
    <source>
        <strain evidence="12">PruArmRojPasFocal</strain>
    </source>
</reference>
<accession>A0A6J5V7K0</accession>
<evidence type="ECO:0000256" key="7">
    <source>
        <dbReference type="ARBA" id="ARBA00023002"/>
    </source>
</evidence>
<dbReference type="InterPro" id="IPR002401">
    <property type="entry name" value="Cyt_P450_E_grp-I"/>
</dbReference>
<keyword evidence="9" id="KW-0503">Monooxygenase</keyword>
<evidence type="ECO:0000256" key="6">
    <source>
        <dbReference type="ARBA" id="ARBA00022989"/>
    </source>
</evidence>
<keyword evidence="5 11" id="KW-0479">Metal-binding</keyword>
<evidence type="ECO:0000256" key="2">
    <source>
        <dbReference type="ARBA" id="ARBA00010617"/>
    </source>
</evidence>
<evidence type="ECO:0000256" key="3">
    <source>
        <dbReference type="ARBA" id="ARBA00022617"/>
    </source>
</evidence>
<evidence type="ECO:0000256" key="1">
    <source>
        <dbReference type="ARBA" id="ARBA00004167"/>
    </source>
</evidence>
<comment type="subcellular location">
    <subcellularLocation>
        <location evidence="1">Membrane</location>
        <topology evidence="1">Single-pass membrane protein</topology>
    </subcellularLocation>
</comment>
<proteinExistence type="inferred from homology"/>
<keyword evidence="3 11" id="KW-0349">Heme</keyword>
<evidence type="ECO:0000256" key="5">
    <source>
        <dbReference type="ARBA" id="ARBA00022723"/>
    </source>
</evidence>
<dbReference type="Gene3D" id="1.10.630.10">
    <property type="entry name" value="Cytochrome P450"/>
    <property type="match status" value="1"/>
</dbReference>
<keyword evidence="10" id="KW-0472">Membrane</keyword>
<evidence type="ECO:0000256" key="10">
    <source>
        <dbReference type="ARBA" id="ARBA00023136"/>
    </source>
</evidence>
<dbReference type="GO" id="GO:0004497">
    <property type="term" value="F:monooxygenase activity"/>
    <property type="evidence" value="ECO:0007669"/>
    <property type="project" value="UniProtKB-KW"/>
</dbReference>
<dbReference type="InterPro" id="IPR001128">
    <property type="entry name" value="Cyt_P450"/>
</dbReference>
<evidence type="ECO:0008006" key="14">
    <source>
        <dbReference type="Google" id="ProtNLM"/>
    </source>
</evidence>
<sequence length="234" mass="26560">MVAGKRYYGDDDVADKEEARRFIEIMEQAFAYTALPKPGDVFHWINIFYGGYEKKVVKLAEKTCVLDIVISGYRYVISHIGMGNARVELDAQVGQECLVNEQDISKLRCIQSIISETLRLYPPVPLLVPHFSSGDCTIGGFEVSLGTTVLVNAWAMQRDHKLWDNPESFNPERFENGEDLSHKFIPFGFGRRACPRTGMAQRVVSLTLGPLIQCFDWERVNEIVVDMVDTRCMN</sequence>
<gene>
    <name evidence="12" type="ORF">CURHAP_LOCUS39621</name>
</gene>
<dbReference type="GO" id="GO:0016705">
    <property type="term" value="F:oxidoreductase activity, acting on paired donors, with incorporation or reduction of molecular oxygen"/>
    <property type="evidence" value="ECO:0007669"/>
    <property type="project" value="InterPro"/>
</dbReference>
<dbReference type="PRINTS" id="PR00463">
    <property type="entry name" value="EP450I"/>
</dbReference>
<dbReference type="Proteomes" id="UP000507222">
    <property type="component" value="Unassembled WGS sequence"/>
</dbReference>
<evidence type="ECO:0000256" key="8">
    <source>
        <dbReference type="ARBA" id="ARBA00023004"/>
    </source>
</evidence>
<name>A0A6J5V7K0_PRUAR</name>
<evidence type="ECO:0000256" key="4">
    <source>
        <dbReference type="ARBA" id="ARBA00022692"/>
    </source>
</evidence>
<dbReference type="GO" id="GO:0005506">
    <property type="term" value="F:iron ion binding"/>
    <property type="evidence" value="ECO:0007669"/>
    <property type="project" value="InterPro"/>
</dbReference>
<keyword evidence="8 11" id="KW-0408">Iron</keyword>
<organism evidence="12 13">
    <name type="scientific">Prunus armeniaca</name>
    <name type="common">Apricot</name>
    <name type="synonym">Armeniaca vulgaris</name>
    <dbReference type="NCBI Taxonomy" id="36596"/>
    <lineage>
        <taxon>Eukaryota</taxon>
        <taxon>Viridiplantae</taxon>
        <taxon>Streptophyta</taxon>
        <taxon>Embryophyta</taxon>
        <taxon>Tracheophyta</taxon>
        <taxon>Spermatophyta</taxon>
        <taxon>Magnoliopsida</taxon>
        <taxon>eudicotyledons</taxon>
        <taxon>Gunneridae</taxon>
        <taxon>Pentapetalae</taxon>
        <taxon>rosids</taxon>
        <taxon>fabids</taxon>
        <taxon>Rosales</taxon>
        <taxon>Rosaceae</taxon>
        <taxon>Amygdaloideae</taxon>
        <taxon>Amygdaleae</taxon>
        <taxon>Prunus</taxon>
    </lineage>
</organism>
<comment type="similarity">
    <text evidence="2">Belongs to the cytochrome P450 family.</text>
</comment>
<dbReference type="PANTHER" id="PTHR47947:SF62">
    <property type="entry name" value="CYTOCHROME P450, FAMILY 81, SUBFAMILY D, POLYPEPTIDE 5"/>
    <property type="match status" value="1"/>
</dbReference>
<keyword evidence="4" id="KW-0812">Transmembrane</keyword>
<feature type="binding site" description="axial binding residue" evidence="11">
    <location>
        <position position="194"/>
    </location>
    <ligand>
        <name>heme</name>
        <dbReference type="ChEBI" id="CHEBI:30413"/>
    </ligand>
    <ligandPart>
        <name>Fe</name>
        <dbReference type="ChEBI" id="CHEBI:18248"/>
    </ligandPart>
</feature>
<evidence type="ECO:0000313" key="13">
    <source>
        <dbReference type="Proteomes" id="UP000507222"/>
    </source>
</evidence>
<evidence type="ECO:0000256" key="9">
    <source>
        <dbReference type="ARBA" id="ARBA00023033"/>
    </source>
</evidence>
<dbReference type="AlphaFoldDB" id="A0A6J5V7K0"/>
<protein>
    <recommendedName>
        <fullName evidence="14">Cytochrome P450</fullName>
    </recommendedName>
</protein>
<evidence type="ECO:0000313" key="12">
    <source>
        <dbReference type="EMBL" id="CAB4284172.1"/>
    </source>
</evidence>
<dbReference type="InterPro" id="IPR050651">
    <property type="entry name" value="Plant_Cytochrome_P450_Monoox"/>
</dbReference>